<evidence type="ECO:0000313" key="2">
    <source>
        <dbReference type="EMBL" id="CAA9372248.1"/>
    </source>
</evidence>
<dbReference type="Pfam" id="PF01609">
    <property type="entry name" value="DDE_Tnp_1"/>
    <property type="match status" value="1"/>
</dbReference>
<dbReference type="GO" id="GO:0003677">
    <property type="term" value="F:DNA binding"/>
    <property type="evidence" value="ECO:0007669"/>
    <property type="project" value="InterPro"/>
</dbReference>
<proteinExistence type="predicted"/>
<gene>
    <name evidence="2" type="ORF">AVDCRST_MAG93-8511</name>
</gene>
<name>A0A6J4N176_9CHLR</name>
<dbReference type="GO" id="GO:0006313">
    <property type="term" value="P:DNA transposition"/>
    <property type="evidence" value="ECO:0007669"/>
    <property type="project" value="InterPro"/>
</dbReference>
<dbReference type="InterPro" id="IPR002559">
    <property type="entry name" value="Transposase_11"/>
</dbReference>
<evidence type="ECO:0000259" key="1">
    <source>
        <dbReference type="Pfam" id="PF01609"/>
    </source>
</evidence>
<dbReference type="EMBL" id="CADCTR010002871">
    <property type="protein sequence ID" value="CAA9372248.1"/>
    <property type="molecule type" value="Genomic_DNA"/>
</dbReference>
<protein>
    <submittedName>
        <fullName evidence="2">Mobile element protein</fullName>
    </submittedName>
</protein>
<dbReference type="AlphaFoldDB" id="A0A6J4N176"/>
<feature type="domain" description="Transposase IS4-like" evidence="1">
    <location>
        <begin position="2"/>
        <end position="124"/>
    </location>
</feature>
<accession>A0A6J4N176</accession>
<sequence>MTFVLTPGEVHESTVVERVMTQGAVKRAGPGRPRLYPRRVVGDKGYNSRRIRAFLRRRGVRYTIPGAHWAKSNERRRGPFDRSVYRLRNVVERTINRLKQFRRLATRYEKRAENHRVMWVIAATFLLL</sequence>
<dbReference type="GO" id="GO:0004803">
    <property type="term" value="F:transposase activity"/>
    <property type="evidence" value="ECO:0007669"/>
    <property type="project" value="InterPro"/>
</dbReference>
<organism evidence="2">
    <name type="scientific">uncultured Chloroflexia bacterium</name>
    <dbReference type="NCBI Taxonomy" id="1672391"/>
    <lineage>
        <taxon>Bacteria</taxon>
        <taxon>Bacillati</taxon>
        <taxon>Chloroflexota</taxon>
        <taxon>Chloroflexia</taxon>
        <taxon>environmental samples</taxon>
    </lineage>
</organism>
<reference evidence="2" key="1">
    <citation type="submission" date="2020-02" db="EMBL/GenBank/DDBJ databases">
        <authorList>
            <person name="Meier V. D."/>
        </authorList>
    </citation>
    <scope>NUCLEOTIDE SEQUENCE</scope>
    <source>
        <strain evidence="2">AVDCRST_MAG93</strain>
    </source>
</reference>
<dbReference type="PANTHER" id="PTHR30007:SF1">
    <property type="entry name" value="BLR1914 PROTEIN"/>
    <property type="match status" value="1"/>
</dbReference>
<dbReference type="PANTHER" id="PTHR30007">
    <property type="entry name" value="PHP DOMAIN PROTEIN"/>
    <property type="match status" value="1"/>
</dbReference>